<accession>A0ACC1R8G8</accession>
<gene>
    <name evidence="1" type="ORF">NLG97_g201</name>
</gene>
<proteinExistence type="predicted"/>
<reference evidence="1" key="1">
    <citation type="submission" date="2022-07" db="EMBL/GenBank/DDBJ databases">
        <title>Genome Sequence of Lecanicillium saksenae.</title>
        <authorList>
            <person name="Buettner E."/>
        </authorList>
    </citation>
    <scope>NUCLEOTIDE SEQUENCE</scope>
    <source>
        <strain evidence="1">VT-O1</strain>
    </source>
</reference>
<evidence type="ECO:0000313" key="2">
    <source>
        <dbReference type="Proteomes" id="UP001148737"/>
    </source>
</evidence>
<protein>
    <submittedName>
        <fullName evidence="1">Uncharacterized protein</fullName>
    </submittedName>
</protein>
<organism evidence="1 2">
    <name type="scientific">Lecanicillium saksenae</name>
    <dbReference type="NCBI Taxonomy" id="468837"/>
    <lineage>
        <taxon>Eukaryota</taxon>
        <taxon>Fungi</taxon>
        <taxon>Dikarya</taxon>
        <taxon>Ascomycota</taxon>
        <taxon>Pezizomycotina</taxon>
        <taxon>Sordariomycetes</taxon>
        <taxon>Hypocreomycetidae</taxon>
        <taxon>Hypocreales</taxon>
        <taxon>Cordycipitaceae</taxon>
        <taxon>Lecanicillium</taxon>
    </lineage>
</organism>
<name>A0ACC1R8G8_9HYPO</name>
<dbReference type="Proteomes" id="UP001148737">
    <property type="component" value="Unassembled WGS sequence"/>
</dbReference>
<evidence type="ECO:0000313" key="1">
    <source>
        <dbReference type="EMBL" id="KAJ3499586.1"/>
    </source>
</evidence>
<sequence>MTSILTTGQALSVDQSLTSPNGRFALTLQADGNLVLHTGSTALWTSQTAGRYAVQDVIMQGDGNFVMYDNSGHPIWSSGSATQDAISPYIQIQDDGNLVVYAIHSLWATNTGT</sequence>
<keyword evidence="2" id="KW-1185">Reference proteome</keyword>
<comment type="caution">
    <text evidence="1">The sequence shown here is derived from an EMBL/GenBank/DDBJ whole genome shotgun (WGS) entry which is preliminary data.</text>
</comment>
<dbReference type="EMBL" id="JANAKD010000006">
    <property type="protein sequence ID" value="KAJ3499586.1"/>
    <property type="molecule type" value="Genomic_DNA"/>
</dbReference>